<keyword evidence="1" id="KW-1133">Transmembrane helix</keyword>
<reference evidence="3" key="1">
    <citation type="journal article" date="2019" name="Int. J. Syst. Evol. Microbiol.">
        <title>The Global Catalogue of Microorganisms (GCM) 10K type strain sequencing project: providing services to taxonomists for standard genome sequencing and annotation.</title>
        <authorList>
            <consortium name="The Broad Institute Genomics Platform"/>
            <consortium name="The Broad Institute Genome Sequencing Center for Infectious Disease"/>
            <person name="Wu L."/>
            <person name="Ma J."/>
        </authorList>
    </citation>
    <scope>NUCLEOTIDE SEQUENCE [LARGE SCALE GENOMIC DNA]</scope>
    <source>
        <strain evidence="3">JCM 18514</strain>
    </source>
</reference>
<keyword evidence="1" id="KW-0812">Transmembrane</keyword>
<proteinExistence type="predicted"/>
<feature type="transmembrane region" description="Helical" evidence="1">
    <location>
        <begin position="44"/>
        <end position="62"/>
    </location>
</feature>
<accession>A0ABP9SAD6</accession>
<protein>
    <submittedName>
        <fullName evidence="2">Uncharacterized protein</fullName>
    </submittedName>
</protein>
<feature type="transmembrane region" description="Helical" evidence="1">
    <location>
        <begin position="123"/>
        <end position="142"/>
    </location>
</feature>
<sequence length="159" mass="17054">MPALILKLRTGADQRRFSLAARLSTSIEAPDLADKRLMTARSRYWLTLSGLLGATVIVVGLAPVPLVLVLGGFLMAGFLATAALYGQWRRDVMRSGATGAPVPVFSGIITFNVALLLRGSELGWYLIPVLAAALFIGCFAWARKHGPYVKPEDVRGGQS</sequence>
<feature type="transmembrane region" description="Helical" evidence="1">
    <location>
        <begin position="68"/>
        <end position="86"/>
    </location>
</feature>
<gene>
    <name evidence="2" type="ORF">GCM10023346_16890</name>
</gene>
<keyword evidence="3" id="KW-1185">Reference proteome</keyword>
<dbReference type="Proteomes" id="UP001500200">
    <property type="component" value="Unassembled WGS sequence"/>
</dbReference>
<dbReference type="EMBL" id="BAABKK010000010">
    <property type="protein sequence ID" value="GAA5193106.1"/>
    <property type="molecule type" value="Genomic_DNA"/>
</dbReference>
<keyword evidence="1" id="KW-0472">Membrane</keyword>
<name>A0ABP9SAD6_9MICC</name>
<evidence type="ECO:0000256" key="1">
    <source>
        <dbReference type="SAM" id="Phobius"/>
    </source>
</evidence>
<evidence type="ECO:0000313" key="3">
    <source>
        <dbReference type="Proteomes" id="UP001500200"/>
    </source>
</evidence>
<feature type="transmembrane region" description="Helical" evidence="1">
    <location>
        <begin position="98"/>
        <end position="117"/>
    </location>
</feature>
<organism evidence="2 3">
    <name type="scientific">Arthrobacter gyeryongensis</name>
    <dbReference type="NCBI Taxonomy" id="1650592"/>
    <lineage>
        <taxon>Bacteria</taxon>
        <taxon>Bacillati</taxon>
        <taxon>Actinomycetota</taxon>
        <taxon>Actinomycetes</taxon>
        <taxon>Micrococcales</taxon>
        <taxon>Micrococcaceae</taxon>
        <taxon>Arthrobacter</taxon>
    </lineage>
</organism>
<evidence type="ECO:0000313" key="2">
    <source>
        <dbReference type="EMBL" id="GAA5193106.1"/>
    </source>
</evidence>
<comment type="caution">
    <text evidence="2">The sequence shown here is derived from an EMBL/GenBank/DDBJ whole genome shotgun (WGS) entry which is preliminary data.</text>
</comment>